<dbReference type="AlphaFoldDB" id="A0A699ZKE1"/>
<dbReference type="EMBL" id="BLLF01001848">
    <property type="protein sequence ID" value="GFH21530.1"/>
    <property type="molecule type" value="Genomic_DNA"/>
</dbReference>
<feature type="region of interest" description="Disordered" evidence="1">
    <location>
        <begin position="1"/>
        <end position="22"/>
    </location>
</feature>
<organism evidence="2 3">
    <name type="scientific">Haematococcus lacustris</name>
    <name type="common">Green alga</name>
    <name type="synonym">Haematococcus pluvialis</name>
    <dbReference type="NCBI Taxonomy" id="44745"/>
    <lineage>
        <taxon>Eukaryota</taxon>
        <taxon>Viridiplantae</taxon>
        <taxon>Chlorophyta</taxon>
        <taxon>core chlorophytes</taxon>
        <taxon>Chlorophyceae</taxon>
        <taxon>CS clade</taxon>
        <taxon>Chlamydomonadales</taxon>
        <taxon>Haematococcaceae</taxon>
        <taxon>Haematococcus</taxon>
    </lineage>
</organism>
<feature type="non-terminal residue" evidence="2">
    <location>
        <position position="1"/>
    </location>
</feature>
<gene>
    <name evidence="2" type="ORF">HaLaN_18855</name>
</gene>
<dbReference type="Proteomes" id="UP000485058">
    <property type="component" value="Unassembled WGS sequence"/>
</dbReference>
<accession>A0A699ZKE1</accession>
<sequence length="105" mass="11572">MAKERSSVGGRPSRTMASGSSTRLLTMTQLQQGMIGSDADVAELTQDVLTTCGHNVRAATSASYRRYDDLELKDLEKKAERMKLPEANDIVHALVQQRFNDQEGS</sequence>
<evidence type="ECO:0000313" key="2">
    <source>
        <dbReference type="EMBL" id="GFH21530.1"/>
    </source>
</evidence>
<evidence type="ECO:0000256" key="1">
    <source>
        <dbReference type="SAM" id="MobiDB-lite"/>
    </source>
</evidence>
<keyword evidence="3" id="KW-1185">Reference proteome</keyword>
<reference evidence="2 3" key="1">
    <citation type="submission" date="2020-02" db="EMBL/GenBank/DDBJ databases">
        <title>Draft genome sequence of Haematococcus lacustris strain NIES-144.</title>
        <authorList>
            <person name="Morimoto D."/>
            <person name="Nakagawa S."/>
            <person name="Yoshida T."/>
            <person name="Sawayama S."/>
        </authorList>
    </citation>
    <scope>NUCLEOTIDE SEQUENCE [LARGE SCALE GENOMIC DNA]</scope>
    <source>
        <strain evidence="2 3">NIES-144</strain>
    </source>
</reference>
<name>A0A699ZKE1_HAELA</name>
<comment type="caution">
    <text evidence="2">The sequence shown here is derived from an EMBL/GenBank/DDBJ whole genome shotgun (WGS) entry which is preliminary data.</text>
</comment>
<protein>
    <submittedName>
        <fullName evidence="2">Uncharacterized protein</fullName>
    </submittedName>
</protein>
<evidence type="ECO:0000313" key="3">
    <source>
        <dbReference type="Proteomes" id="UP000485058"/>
    </source>
</evidence>
<proteinExistence type="predicted"/>